<gene>
    <name evidence="18" type="primary">galT</name>
    <name evidence="18" type="ORF">ENX73_00690</name>
</gene>
<dbReference type="PANTHER" id="PTHR11943">
    <property type="entry name" value="GALACTOSE-1-PHOSPHATE URIDYLYLTRANSFERASE"/>
    <property type="match status" value="1"/>
</dbReference>
<feature type="binding site" evidence="14">
    <location>
        <position position="90"/>
    </location>
    <ligand>
        <name>Zn(2+)</name>
        <dbReference type="ChEBI" id="CHEBI:29105"/>
    </ligand>
</feature>
<evidence type="ECO:0000313" key="18">
    <source>
        <dbReference type="EMBL" id="HGE74629.1"/>
    </source>
</evidence>
<dbReference type="InterPro" id="IPR001937">
    <property type="entry name" value="GalP_UDPtransf1"/>
</dbReference>
<dbReference type="Gene3D" id="3.30.428.10">
    <property type="entry name" value="HIT-like"/>
    <property type="match status" value="2"/>
</dbReference>
<feature type="active site" description="Tele-UMP-histidine intermediate" evidence="13">
    <location>
        <position position="143"/>
    </location>
</feature>
<comment type="cofactor">
    <cofactor evidence="14">
        <name>Zn(2+)</name>
        <dbReference type="ChEBI" id="CHEBI:29105"/>
    </cofactor>
    <text evidence="14">Binds 1 zinc ion per subunit.</text>
</comment>
<dbReference type="UniPathway" id="UPA00214"/>
<evidence type="ECO:0000256" key="9">
    <source>
        <dbReference type="ARBA" id="ARBA00022833"/>
    </source>
</evidence>
<dbReference type="SUPFAM" id="SSF54197">
    <property type="entry name" value="HIT-like"/>
    <property type="match status" value="2"/>
</dbReference>
<dbReference type="NCBIfam" id="TIGR00209">
    <property type="entry name" value="galT_1"/>
    <property type="match status" value="1"/>
</dbReference>
<evidence type="ECO:0000256" key="10">
    <source>
        <dbReference type="ARBA" id="ARBA00023144"/>
    </source>
</evidence>
<feature type="binding site" evidence="14">
    <location>
        <position position="35"/>
    </location>
    <ligand>
        <name>Zn(2+)</name>
        <dbReference type="ChEBI" id="CHEBI:29105"/>
    </ligand>
</feature>
<dbReference type="PIRSF" id="PIRSF000808">
    <property type="entry name" value="GalT"/>
    <property type="match status" value="1"/>
</dbReference>
<evidence type="ECO:0000256" key="13">
    <source>
        <dbReference type="PIRSR" id="PIRSR000808-1"/>
    </source>
</evidence>
<evidence type="ECO:0000256" key="2">
    <source>
        <dbReference type="ARBA" id="ARBA00004947"/>
    </source>
</evidence>
<evidence type="ECO:0000256" key="14">
    <source>
        <dbReference type="PIRSR" id="PIRSR000808-3"/>
    </source>
</evidence>
<comment type="similarity">
    <text evidence="3 15">Belongs to the galactose-1-phosphate uridylyltransferase type 1 family.</text>
</comment>
<keyword evidence="8 14" id="KW-0479">Metal-binding</keyword>
<evidence type="ECO:0000256" key="3">
    <source>
        <dbReference type="ARBA" id="ARBA00010951"/>
    </source>
</evidence>
<dbReference type="GO" id="GO:0033499">
    <property type="term" value="P:galactose catabolic process via UDP-galactose, Leloir pathway"/>
    <property type="evidence" value="ECO:0007669"/>
    <property type="project" value="TreeGrafter"/>
</dbReference>
<comment type="caution">
    <text evidence="18">The sequence shown here is derived from an EMBL/GenBank/DDBJ whole genome shotgun (WGS) entry which is preliminary data.</text>
</comment>
<keyword evidence="11 15" id="KW-0119">Carbohydrate metabolism</keyword>
<evidence type="ECO:0000256" key="12">
    <source>
        <dbReference type="NCBIfam" id="TIGR00209"/>
    </source>
</evidence>
<comment type="pathway">
    <text evidence="2 15">Carbohydrate metabolism; galactose metabolism.</text>
</comment>
<dbReference type="EMBL" id="DTPE01000027">
    <property type="protein sequence ID" value="HGE74629.1"/>
    <property type="molecule type" value="Genomic_DNA"/>
</dbReference>
<organism evidence="18">
    <name type="scientific">Mesoaciditoga lauensis</name>
    <dbReference type="NCBI Taxonomy" id="1495039"/>
    <lineage>
        <taxon>Bacteria</taxon>
        <taxon>Thermotogati</taxon>
        <taxon>Thermotogota</taxon>
        <taxon>Thermotogae</taxon>
        <taxon>Mesoaciditogales</taxon>
        <taxon>Mesoaciditogaceae</taxon>
        <taxon>Mesoaciditoga</taxon>
    </lineage>
</organism>
<dbReference type="GO" id="GO:0005737">
    <property type="term" value="C:cytoplasm"/>
    <property type="evidence" value="ECO:0007669"/>
    <property type="project" value="TreeGrafter"/>
</dbReference>
<evidence type="ECO:0000256" key="8">
    <source>
        <dbReference type="ARBA" id="ARBA00022723"/>
    </source>
</evidence>
<dbReference type="GO" id="GO:0008270">
    <property type="term" value="F:zinc ion binding"/>
    <property type="evidence" value="ECO:0007669"/>
    <property type="project" value="InterPro"/>
</dbReference>
<dbReference type="EC" id="2.7.7.12" evidence="4 12"/>
<dbReference type="InterPro" id="IPR005850">
    <property type="entry name" value="GalP_Utransf_C"/>
</dbReference>
<reference evidence="18" key="1">
    <citation type="journal article" date="2020" name="mSystems">
        <title>Genome- and Community-Level Interaction Insights into Carbon Utilization and Element Cycling Functions of Hydrothermarchaeota in Hydrothermal Sediment.</title>
        <authorList>
            <person name="Zhou Z."/>
            <person name="Liu Y."/>
            <person name="Xu W."/>
            <person name="Pan J."/>
            <person name="Luo Z.H."/>
            <person name="Li M."/>
        </authorList>
    </citation>
    <scope>NUCLEOTIDE SEQUENCE [LARGE SCALE GENOMIC DNA]</scope>
    <source>
        <strain evidence="18">SpSt-966</strain>
    </source>
</reference>
<dbReference type="PANTHER" id="PTHR11943:SF1">
    <property type="entry name" value="GALACTOSE-1-PHOSPHATE URIDYLYLTRANSFERASE"/>
    <property type="match status" value="1"/>
</dbReference>
<evidence type="ECO:0000256" key="4">
    <source>
        <dbReference type="ARBA" id="ARBA00012384"/>
    </source>
</evidence>
<feature type="domain" description="Galactose-1-phosphate uridyl transferase N-terminal" evidence="16">
    <location>
        <begin position="4"/>
        <end position="153"/>
    </location>
</feature>
<comment type="catalytic activity">
    <reaction evidence="1 15">
        <text>alpha-D-galactose 1-phosphate + UDP-alpha-D-glucose = alpha-D-glucose 1-phosphate + UDP-alpha-D-galactose</text>
        <dbReference type="Rhea" id="RHEA:13989"/>
        <dbReference type="ChEBI" id="CHEBI:58336"/>
        <dbReference type="ChEBI" id="CHEBI:58601"/>
        <dbReference type="ChEBI" id="CHEBI:58885"/>
        <dbReference type="ChEBI" id="CHEBI:66914"/>
        <dbReference type="EC" id="2.7.7.12"/>
    </reaction>
</comment>
<evidence type="ECO:0000256" key="6">
    <source>
        <dbReference type="ARBA" id="ARBA00022679"/>
    </source>
</evidence>
<dbReference type="Pfam" id="PF01087">
    <property type="entry name" value="GalP_UDP_transf"/>
    <property type="match status" value="1"/>
</dbReference>
<feature type="binding site" evidence="14">
    <location>
        <position position="141"/>
    </location>
    <ligand>
        <name>Zn(2+)</name>
        <dbReference type="ChEBI" id="CHEBI:29105"/>
    </ligand>
</feature>
<feature type="binding site" evidence="14">
    <location>
        <position position="32"/>
    </location>
    <ligand>
        <name>Zn(2+)</name>
        <dbReference type="ChEBI" id="CHEBI:29105"/>
    </ligand>
</feature>
<name>A0A7V3VRZ4_9BACT</name>
<dbReference type="Pfam" id="PF02744">
    <property type="entry name" value="GalP_UDP_tr_C"/>
    <property type="match status" value="1"/>
</dbReference>
<dbReference type="InterPro" id="IPR019779">
    <property type="entry name" value="GalP_UDPtransf1_His-AS"/>
</dbReference>
<evidence type="ECO:0000256" key="5">
    <source>
        <dbReference type="ARBA" id="ARBA00016340"/>
    </source>
</evidence>
<dbReference type="PROSITE" id="PS00117">
    <property type="entry name" value="GAL_P_UDP_TRANSF_I"/>
    <property type="match status" value="1"/>
</dbReference>
<dbReference type="InterPro" id="IPR036265">
    <property type="entry name" value="HIT-like_sf"/>
</dbReference>
<sequence length="317" mass="37248">MMELRHNPITDEWIIVSSETQKRPVLPKKEACPLCPGILEMKHDYDLTAFDNRYPALRLDPPEILKMENQFFENAPSYGKCEVIMFTSDHNSSLSRMPIVQIEKLIYVWEDRTRDLMKYEKIKYIFPFENRGKEVGASQIHPHGQLYAFPFIPKRIQVMIDAKEKYKRSKNGCVICDIVKAESKSDDVVYENEHFIALVPYFARFPYEVHVYSKRHLSFFTQMTSEEKFDLAVMLKVITSKYDALFDQEFPYMMEIFQAPVNPIMEDFHFHIEFNPPKRDRVNVKWMASVETGTWAFIDPLTPSDAAKALKEAPYTI</sequence>
<accession>A0A7V3VRZ4</accession>
<feature type="domain" description="Galactose-1-phosphate uridyl transferase C-terminal" evidence="17">
    <location>
        <begin position="162"/>
        <end position="284"/>
    </location>
</feature>
<protein>
    <recommendedName>
        <fullName evidence="5 12">Galactose-1-phosphate uridylyltransferase</fullName>
        <ecNumber evidence="4 12">2.7.7.12</ecNumber>
    </recommendedName>
</protein>
<evidence type="ECO:0000256" key="1">
    <source>
        <dbReference type="ARBA" id="ARBA00001107"/>
    </source>
</evidence>
<evidence type="ECO:0000259" key="16">
    <source>
        <dbReference type="Pfam" id="PF01087"/>
    </source>
</evidence>
<evidence type="ECO:0000259" key="17">
    <source>
        <dbReference type="Pfam" id="PF02744"/>
    </source>
</evidence>
<keyword evidence="7 15" id="KW-0548">Nucleotidyltransferase</keyword>
<proteinExistence type="inferred from homology"/>
<evidence type="ECO:0000256" key="11">
    <source>
        <dbReference type="ARBA" id="ARBA00023277"/>
    </source>
</evidence>
<dbReference type="CDD" id="cd00608">
    <property type="entry name" value="GalT"/>
    <property type="match status" value="1"/>
</dbReference>
<dbReference type="AlphaFoldDB" id="A0A7V3VRZ4"/>
<keyword evidence="10 15" id="KW-0299">Galactose metabolism</keyword>
<evidence type="ECO:0000256" key="7">
    <source>
        <dbReference type="ARBA" id="ARBA00022695"/>
    </source>
</evidence>
<evidence type="ECO:0000256" key="15">
    <source>
        <dbReference type="RuleBase" id="RU000506"/>
    </source>
</evidence>
<keyword evidence="6 15" id="KW-0808">Transferase</keyword>
<dbReference type="GO" id="GO:0008108">
    <property type="term" value="F:UDP-glucose:hexose-1-phosphate uridylyltransferase activity"/>
    <property type="evidence" value="ECO:0007669"/>
    <property type="project" value="UniProtKB-UniRule"/>
</dbReference>
<dbReference type="InterPro" id="IPR005849">
    <property type="entry name" value="GalP_Utransf_N"/>
</dbReference>
<keyword evidence="9 14" id="KW-0862">Zinc</keyword>